<gene>
    <name evidence="1" type="ORF">K3G42_002432</name>
</gene>
<sequence>MLTDLLGDPPVDQGVTREWDAVSTTPREDLEIIGGGQLVMHAMGVQEDVEVEGKEYVLSQEDVEEEDKEYVLCQEDVEEEDEEYVLSQEDVDVEGKEYVLSQEDVAVEEEGYDLIHVLLQKDAPEEANSFALFLLVDLQRQARCMEKQFSLSHAVTVNCQSLLAIL</sequence>
<evidence type="ECO:0000313" key="2">
    <source>
        <dbReference type="Proteomes" id="UP000827872"/>
    </source>
</evidence>
<comment type="caution">
    <text evidence="1">The sequence shown here is derived from an EMBL/GenBank/DDBJ whole genome shotgun (WGS) entry which is preliminary data.</text>
</comment>
<dbReference type="EMBL" id="CM037614">
    <property type="protein sequence ID" value="KAH8015304.1"/>
    <property type="molecule type" value="Genomic_DNA"/>
</dbReference>
<proteinExistence type="predicted"/>
<reference evidence="1" key="1">
    <citation type="submission" date="2021-08" db="EMBL/GenBank/DDBJ databases">
        <title>The first chromosome-level gecko genome reveals the dynamic sex chromosomes of Neotropical dwarf geckos (Sphaerodactylidae: Sphaerodactylus).</title>
        <authorList>
            <person name="Pinto B.J."/>
            <person name="Keating S.E."/>
            <person name="Gamble T."/>
        </authorList>
    </citation>
    <scope>NUCLEOTIDE SEQUENCE</scope>
    <source>
        <strain evidence="1">TG3544</strain>
    </source>
</reference>
<organism evidence="1 2">
    <name type="scientific">Sphaerodactylus townsendi</name>
    <dbReference type="NCBI Taxonomy" id="933632"/>
    <lineage>
        <taxon>Eukaryota</taxon>
        <taxon>Metazoa</taxon>
        <taxon>Chordata</taxon>
        <taxon>Craniata</taxon>
        <taxon>Vertebrata</taxon>
        <taxon>Euteleostomi</taxon>
        <taxon>Lepidosauria</taxon>
        <taxon>Squamata</taxon>
        <taxon>Bifurcata</taxon>
        <taxon>Gekkota</taxon>
        <taxon>Sphaerodactylidae</taxon>
        <taxon>Sphaerodactylus</taxon>
    </lineage>
</organism>
<accession>A0ACB8G6M9</accession>
<protein>
    <submittedName>
        <fullName evidence="1">Uncharacterized protein</fullName>
    </submittedName>
</protein>
<keyword evidence="2" id="KW-1185">Reference proteome</keyword>
<dbReference type="Proteomes" id="UP000827872">
    <property type="component" value="Linkage Group LG01"/>
</dbReference>
<evidence type="ECO:0000313" key="1">
    <source>
        <dbReference type="EMBL" id="KAH8015304.1"/>
    </source>
</evidence>
<name>A0ACB8G6M9_9SAUR</name>